<keyword evidence="3" id="KW-1185">Reference proteome</keyword>
<keyword evidence="1" id="KW-0812">Transmembrane</keyword>
<evidence type="ECO:0000313" key="3">
    <source>
        <dbReference type="Proteomes" id="UP001165444"/>
    </source>
</evidence>
<dbReference type="EMBL" id="JAKZMM010000042">
    <property type="protein sequence ID" value="MCJ2381765.1"/>
    <property type="molecule type" value="Genomic_DNA"/>
</dbReference>
<reference evidence="2 3" key="1">
    <citation type="submission" date="2022-03" db="EMBL/GenBank/DDBJ databases">
        <title>Parabacteroides sp. nov. isolated from swine feces.</title>
        <authorList>
            <person name="Bak J.E."/>
        </authorList>
    </citation>
    <scope>NUCLEOTIDE SEQUENCE [LARGE SCALE GENOMIC DNA]</scope>
    <source>
        <strain evidence="2 3">AGMB00274</strain>
    </source>
</reference>
<accession>A0ABT0C424</accession>
<proteinExistence type="predicted"/>
<organism evidence="2 3">
    <name type="scientific">Parabacteroides faecalis</name>
    <dbReference type="NCBI Taxonomy" id="2924040"/>
    <lineage>
        <taxon>Bacteria</taxon>
        <taxon>Pseudomonadati</taxon>
        <taxon>Bacteroidota</taxon>
        <taxon>Bacteroidia</taxon>
        <taxon>Bacteroidales</taxon>
        <taxon>Tannerellaceae</taxon>
        <taxon>Parabacteroides</taxon>
    </lineage>
</organism>
<protein>
    <submittedName>
        <fullName evidence="2">Uncharacterized protein</fullName>
    </submittedName>
</protein>
<comment type="caution">
    <text evidence="2">The sequence shown here is derived from an EMBL/GenBank/DDBJ whole genome shotgun (WGS) entry which is preliminary data.</text>
</comment>
<evidence type="ECO:0000313" key="2">
    <source>
        <dbReference type="EMBL" id="MCJ2381765.1"/>
    </source>
</evidence>
<keyword evidence="1" id="KW-0472">Membrane</keyword>
<gene>
    <name evidence="2" type="ORF">MUN53_14325</name>
</gene>
<evidence type="ECO:0000256" key="1">
    <source>
        <dbReference type="SAM" id="Phobius"/>
    </source>
</evidence>
<feature type="transmembrane region" description="Helical" evidence="1">
    <location>
        <begin position="17"/>
        <end position="40"/>
    </location>
</feature>
<sequence length="201" mass="23268">MEQTEAALQVAKGISEYGILVVIAAFFLVFAIGVLVWNMVSYKNLTERIFTEFGEKITDVQEKANRNLETMVDIAEGLIPETQLRIKNTSSVYFDLATEKVCRLIKRVREENHIADREATAKKIRTLLTNMYEDRNSRFDSYRYRGKRLSEYTNPEWVEWVAKVVEGELYNESGANNGRAYTNVSAVYENIKLDFYHRLNG</sequence>
<dbReference type="RefSeq" id="WP_243326147.1">
    <property type="nucleotide sequence ID" value="NZ_JAKZMM010000042.1"/>
</dbReference>
<keyword evidence="1" id="KW-1133">Transmembrane helix</keyword>
<name>A0ABT0C424_9BACT</name>
<dbReference type="Proteomes" id="UP001165444">
    <property type="component" value="Unassembled WGS sequence"/>
</dbReference>